<sequence length="84" mass="9587">MLLPTSSMKEKINFVTLPKGHSCQIVDCRADSQNVLLEPHRHNYFEIIWCLDDAGSQRIDFVDYGSKPGRVFTIAPGQVHEQTR</sequence>
<accession>A0A240ELQ5</accession>
<dbReference type="SUPFAM" id="SSF51215">
    <property type="entry name" value="Regulatory protein AraC"/>
    <property type="match status" value="1"/>
</dbReference>
<proteinExistence type="predicted"/>
<evidence type="ECO:0000259" key="2">
    <source>
        <dbReference type="Pfam" id="PF02311"/>
    </source>
</evidence>
<keyword evidence="4" id="KW-1185">Reference proteome</keyword>
<feature type="domain" description="AraC-type arabinose-binding/dimerisation" evidence="2">
    <location>
        <begin position="30"/>
        <end position="81"/>
    </location>
</feature>
<protein>
    <recommendedName>
        <fullName evidence="2">AraC-type arabinose-binding/dimerisation domain-containing protein</fullName>
    </recommendedName>
</protein>
<keyword evidence="1" id="KW-0238">DNA-binding</keyword>
<gene>
    <name evidence="3" type="ORF">VTH8203_03202</name>
</gene>
<dbReference type="GO" id="GO:0006355">
    <property type="term" value="P:regulation of DNA-templated transcription"/>
    <property type="evidence" value="ECO:0007669"/>
    <property type="project" value="InterPro"/>
</dbReference>
<evidence type="ECO:0000256" key="1">
    <source>
        <dbReference type="ARBA" id="ARBA00023125"/>
    </source>
</evidence>
<dbReference type="EMBL" id="OANU01000064">
    <property type="protein sequence ID" value="SNX49554.1"/>
    <property type="molecule type" value="Genomic_DNA"/>
</dbReference>
<dbReference type="InterPro" id="IPR037923">
    <property type="entry name" value="HTH-like"/>
</dbReference>
<dbReference type="AlphaFoldDB" id="A0A240ELQ5"/>
<evidence type="ECO:0000313" key="3">
    <source>
        <dbReference type="EMBL" id="SNX49554.1"/>
    </source>
</evidence>
<dbReference type="GO" id="GO:0003677">
    <property type="term" value="F:DNA binding"/>
    <property type="evidence" value="ECO:0007669"/>
    <property type="project" value="UniProtKB-KW"/>
</dbReference>
<name>A0A240ELQ5_9VIBR</name>
<dbReference type="InterPro" id="IPR003313">
    <property type="entry name" value="AraC-bd"/>
</dbReference>
<dbReference type="Proteomes" id="UP000219336">
    <property type="component" value="Unassembled WGS sequence"/>
</dbReference>
<dbReference type="Pfam" id="PF02311">
    <property type="entry name" value="AraC_binding"/>
    <property type="match status" value="1"/>
</dbReference>
<reference evidence="4" key="1">
    <citation type="submission" date="2016-06" db="EMBL/GenBank/DDBJ databases">
        <authorList>
            <person name="Rodrigo-Torres L."/>
            <person name="Arahal R.D."/>
            <person name="Lucena T."/>
        </authorList>
    </citation>
    <scope>NUCLEOTIDE SEQUENCE [LARGE SCALE GENOMIC DNA]</scope>
    <source>
        <strain evidence="4">CECT8203</strain>
    </source>
</reference>
<evidence type="ECO:0000313" key="4">
    <source>
        <dbReference type="Proteomes" id="UP000219336"/>
    </source>
</evidence>
<organism evidence="3 4">
    <name type="scientific">Vibrio thalassae</name>
    <dbReference type="NCBI Taxonomy" id="1243014"/>
    <lineage>
        <taxon>Bacteria</taxon>
        <taxon>Pseudomonadati</taxon>
        <taxon>Pseudomonadota</taxon>
        <taxon>Gammaproteobacteria</taxon>
        <taxon>Vibrionales</taxon>
        <taxon>Vibrionaceae</taxon>
        <taxon>Vibrio</taxon>
    </lineage>
</organism>